<evidence type="ECO:0000256" key="1">
    <source>
        <dbReference type="PROSITE-ProRule" id="PRU00723"/>
    </source>
</evidence>
<evidence type="ECO:0000313" key="4">
    <source>
        <dbReference type="Proteomes" id="UP000031737"/>
    </source>
</evidence>
<gene>
    <name evidence="3" type="ORF">TRSC58_06194</name>
</gene>
<keyword evidence="4" id="KW-1185">Reference proteome</keyword>
<keyword evidence="1" id="KW-0479">Metal-binding</keyword>
<evidence type="ECO:0000313" key="3">
    <source>
        <dbReference type="EMBL" id="ESL06137.1"/>
    </source>
</evidence>
<dbReference type="PANTHER" id="PTHR37562:SF5">
    <property type="entry name" value="C3H1-TYPE DOMAIN-CONTAINING PROTEIN"/>
    <property type="match status" value="1"/>
</dbReference>
<evidence type="ECO:0000259" key="2">
    <source>
        <dbReference type="PROSITE" id="PS50103"/>
    </source>
</evidence>
<feature type="zinc finger region" description="C3H1-type" evidence="1">
    <location>
        <begin position="44"/>
        <end position="74"/>
    </location>
</feature>
<dbReference type="InterPro" id="IPR000571">
    <property type="entry name" value="Znf_CCCH"/>
</dbReference>
<organism evidence="3 4">
    <name type="scientific">Trypanosoma rangeli SC58</name>
    <dbReference type="NCBI Taxonomy" id="429131"/>
    <lineage>
        <taxon>Eukaryota</taxon>
        <taxon>Discoba</taxon>
        <taxon>Euglenozoa</taxon>
        <taxon>Kinetoplastea</taxon>
        <taxon>Metakinetoplastina</taxon>
        <taxon>Trypanosomatida</taxon>
        <taxon>Trypanosomatidae</taxon>
        <taxon>Trypanosoma</taxon>
        <taxon>Herpetosoma</taxon>
    </lineage>
</organism>
<feature type="domain" description="C3H1-type" evidence="2">
    <location>
        <begin position="44"/>
        <end position="74"/>
    </location>
</feature>
<reference evidence="3 4" key="1">
    <citation type="submission" date="2013-07" db="EMBL/GenBank/DDBJ databases">
        <authorList>
            <person name="Stoco P.H."/>
            <person name="Wagner G."/>
            <person name="Gerber A."/>
            <person name="Zaha A."/>
            <person name="Thompson C."/>
            <person name="Bartholomeu D.C."/>
            <person name="Luckemeyer D.D."/>
            <person name="Bahia D."/>
            <person name="Loreto E."/>
            <person name="Prestes E.B."/>
            <person name="Lima F.M."/>
            <person name="Rodrigues-Luiz G."/>
            <person name="Vallejo G.A."/>
            <person name="Filho J.F."/>
            <person name="Monteiro K.M."/>
            <person name="Tyler K.M."/>
            <person name="de Almeida L.G."/>
            <person name="Ortiz M.F."/>
            <person name="Siervo M.A."/>
            <person name="de Moraes M.H."/>
            <person name="Cunha O.L."/>
            <person name="Mendonca-Neto R."/>
            <person name="Silva R."/>
            <person name="Teixeira S.M."/>
            <person name="Murta S.M."/>
            <person name="Sincero T.C."/>
            <person name="Mendes T.A."/>
            <person name="Urmenyi T.P."/>
            <person name="Silva V.G."/>
            <person name="da Rocha W.D."/>
            <person name="Andersson B."/>
            <person name="Romanha A.J."/>
            <person name="Steindel M."/>
            <person name="de Vasconcelos A.T."/>
            <person name="Grisard E.C."/>
        </authorList>
    </citation>
    <scope>NUCLEOTIDE SEQUENCE [LARGE SCALE GENOMIC DNA]</scope>
    <source>
        <strain evidence="3 4">SC58</strain>
    </source>
</reference>
<proteinExistence type="predicted"/>
<name>A0A061IYP5_TRYRA</name>
<dbReference type="GO" id="GO:0008270">
    <property type="term" value="F:zinc ion binding"/>
    <property type="evidence" value="ECO:0007669"/>
    <property type="project" value="UniProtKB-KW"/>
</dbReference>
<comment type="caution">
    <text evidence="3">The sequence shown here is derived from an EMBL/GenBank/DDBJ whole genome shotgun (WGS) entry which is preliminary data.</text>
</comment>
<dbReference type="Proteomes" id="UP000031737">
    <property type="component" value="Unassembled WGS sequence"/>
</dbReference>
<dbReference type="EMBL" id="AUPL01006194">
    <property type="protein sequence ID" value="ESL06137.1"/>
    <property type="molecule type" value="Genomic_DNA"/>
</dbReference>
<keyword evidence="1" id="KW-0863">Zinc-finger</keyword>
<accession>A0A061IYP5</accession>
<protein>
    <recommendedName>
        <fullName evidence="2">C3H1-type domain-containing protein</fullName>
    </recommendedName>
</protein>
<sequence>MPSKQSASNKTGGDFLDVFDCDFKTLYLMPSHLVVHTPPARLNISRLVRCRSYKPDEWGSCSKEENCRFVHANVDYSTLESKPIHVNYIWRDEGHCIYERLPPGDVLEVYSRNKNKKPDLIPSERILVTRRALLYRKDTTRSLSHCVHYYCDRICNRGKNCDFIHAVYVDPNVASDFKRPPARMMSRFYASADPLKMDTLDGQAPWTKQLNLSLLSHRCLSPKEDVASQLLSNTQAPDFLAFNGEPREVTVFSMDASQSSVGGARSLPLTALGTNFKKSVDFFDAGNDSLVEANVSRKTKDVQTSALGAHTPVTQTPMMFSLVLSHDLPGVLQLPDGGTNNASSAAYKAFDTPNGQGFLGGLDGLTVSPPASSQGTGNFSVFSIASTSYQVPFNSGHEASFASCRGVVGEAKDVDKPSGSMERSTRVYRHNPYKTIDKLQDFLGVQMGKSKKQTRVKSVCAFRRNGALREVETRDGQPAAGRWAMHGLRSTGLVMETRGKHLKATAKTKKGWNKRKRKHL</sequence>
<dbReference type="VEuPathDB" id="TriTrypDB:TRSC58_06194"/>
<dbReference type="PANTHER" id="PTHR37562">
    <property type="entry name" value="C3H1-TYPE DOMAIN-CONTAINING PROTEIN-RELATED"/>
    <property type="match status" value="1"/>
</dbReference>
<dbReference type="PROSITE" id="PS50103">
    <property type="entry name" value="ZF_C3H1"/>
    <property type="match status" value="1"/>
</dbReference>
<dbReference type="AlphaFoldDB" id="A0A061IYP5"/>
<keyword evidence="1" id="KW-0862">Zinc</keyword>
<dbReference type="OrthoDB" id="273228at2759"/>